<dbReference type="PROSITE" id="PS00149">
    <property type="entry name" value="SULFATASE_2"/>
    <property type="match status" value="1"/>
</dbReference>
<feature type="non-terminal residue" evidence="9">
    <location>
        <position position="153"/>
    </location>
</feature>
<evidence type="ECO:0000256" key="4">
    <source>
        <dbReference type="ARBA" id="ARBA00022729"/>
    </source>
</evidence>
<evidence type="ECO:0000256" key="6">
    <source>
        <dbReference type="ARBA" id="ARBA00022837"/>
    </source>
</evidence>
<dbReference type="AlphaFoldDB" id="A0A1Y5ENL0"/>
<comment type="similarity">
    <text evidence="2">Belongs to the sulfatase family.</text>
</comment>
<comment type="caution">
    <text evidence="9">The sequence shown here is derived from an EMBL/GenBank/DDBJ whole genome shotgun (WGS) entry which is preliminary data.</text>
</comment>
<sequence length="153" mass="16731">MKNTLFLLASTLSLLASNQAFSAVENTNKPNIVMLLVDDFGRQDLSVYGSSFYETPNIDKLATQGMRFDNAYVAHPRCVPSRVAIFSGSYPTRYGVPQGERVGKHQLPLSAVTFGEHLKDAGYDTAYIGKWHLGKKGGDPTQQGFDTSIMAGH</sequence>
<dbReference type="InterPro" id="IPR017850">
    <property type="entry name" value="Alkaline_phosphatase_core_sf"/>
</dbReference>
<evidence type="ECO:0000313" key="10">
    <source>
        <dbReference type="Proteomes" id="UP000243053"/>
    </source>
</evidence>
<feature type="domain" description="Sulfatase N-terminal" evidence="8">
    <location>
        <begin position="30"/>
        <end position="147"/>
    </location>
</feature>
<gene>
    <name evidence="9" type="ORF">A9Q75_04965</name>
</gene>
<evidence type="ECO:0000256" key="5">
    <source>
        <dbReference type="ARBA" id="ARBA00022801"/>
    </source>
</evidence>
<reference evidence="10" key="1">
    <citation type="journal article" date="2017" name="Proc. Natl. Acad. Sci. U.S.A.">
        <title>Simulation of Deepwater Horizon oil plume reveals substrate specialization within a complex community of hydrocarbon degraders.</title>
        <authorList>
            <person name="Hu P."/>
            <person name="Dubinsky E.A."/>
            <person name="Probst A.J."/>
            <person name="Wang J."/>
            <person name="Sieber C.M.K."/>
            <person name="Tom L.M."/>
            <person name="Gardinali P."/>
            <person name="Banfield J.F."/>
            <person name="Atlas R.M."/>
            <person name="Andersen G.L."/>
        </authorList>
    </citation>
    <scope>NUCLEOTIDE SEQUENCE [LARGE SCALE GENOMIC DNA]</scope>
</reference>
<evidence type="ECO:0000256" key="3">
    <source>
        <dbReference type="ARBA" id="ARBA00022723"/>
    </source>
</evidence>
<keyword evidence="6" id="KW-0106">Calcium</keyword>
<dbReference type="Proteomes" id="UP000243053">
    <property type="component" value="Unassembled WGS sequence"/>
</dbReference>
<dbReference type="GO" id="GO:0004065">
    <property type="term" value="F:arylsulfatase activity"/>
    <property type="evidence" value="ECO:0007669"/>
    <property type="project" value="TreeGrafter"/>
</dbReference>
<dbReference type="InterPro" id="IPR000917">
    <property type="entry name" value="Sulfatase_N"/>
</dbReference>
<evidence type="ECO:0000259" key="8">
    <source>
        <dbReference type="Pfam" id="PF00884"/>
    </source>
</evidence>
<evidence type="ECO:0000256" key="1">
    <source>
        <dbReference type="ARBA" id="ARBA00001913"/>
    </source>
</evidence>
<keyword evidence="3" id="KW-0479">Metal-binding</keyword>
<dbReference type="PANTHER" id="PTHR42693:SF42">
    <property type="entry name" value="ARYLSULFATASE G"/>
    <property type="match status" value="1"/>
</dbReference>
<feature type="chain" id="PRO_5012531518" evidence="7">
    <location>
        <begin position="23"/>
        <end position="153"/>
    </location>
</feature>
<dbReference type="InterPro" id="IPR024607">
    <property type="entry name" value="Sulfatase_CS"/>
</dbReference>
<evidence type="ECO:0000256" key="2">
    <source>
        <dbReference type="ARBA" id="ARBA00008779"/>
    </source>
</evidence>
<dbReference type="Pfam" id="PF00884">
    <property type="entry name" value="Sulfatase"/>
    <property type="match status" value="1"/>
</dbReference>
<keyword evidence="5" id="KW-0378">Hydrolase</keyword>
<comment type="cofactor">
    <cofactor evidence="1">
        <name>Ca(2+)</name>
        <dbReference type="ChEBI" id="CHEBI:29108"/>
    </cofactor>
</comment>
<keyword evidence="4 7" id="KW-0732">Signal</keyword>
<dbReference type="EMBL" id="MAAF01000031">
    <property type="protein sequence ID" value="OUR83076.1"/>
    <property type="molecule type" value="Genomic_DNA"/>
</dbReference>
<accession>A0A1Y5ENL0</accession>
<organism evidence="9 10">
    <name type="scientific">Colwellia psychrerythraea</name>
    <name type="common">Vibrio psychroerythus</name>
    <dbReference type="NCBI Taxonomy" id="28229"/>
    <lineage>
        <taxon>Bacteria</taxon>
        <taxon>Pseudomonadati</taxon>
        <taxon>Pseudomonadota</taxon>
        <taxon>Gammaproteobacteria</taxon>
        <taxon>Alteromonadales</taxon>
        <taxon>Colwelliaceae</taxon>
        <taxon>Colwellia</taxon>
    </lineage>
</organism>
<dbReference type="InterPro" id="IPR050738">
    <property type="entry name" value="Sulfatase"/>
</dbReference>
<name>A0A1Y5ENL0_COLPS</name>
<protein>
    <submittedName>
        <fullName evidence="9">Sulfatase</fullName>
    </submittedName>
</protein>
<dbReference type="GO" id="GO:0046872">
    <property type="term" value="F:metal ion binding"/>
    <property type="evidence" value="ECO:0007669"/>
    <property type="project" value="UniProtKB-KW"/>
</dbReference>
<feature type="signal peptide" evidence="7">
    <location>
        <begin position="1"/>
        <end position="22"/>
    </location>
</feature>
<dbReference type="PANTHER" id="PTHR42693">
    <property type="entry name" value="ARYLSULFATASE FAMILY MEMBER"/>
    <property type="match status" value="1"/>
</dbReference>
<proteinExistence type="inferred from homology"/>
<evidence type="ECO:0000256" key="7">
    <source>
        <dbReference type="SAM" id="SignalP"/>
    </source>
</evidence>
<dbReference type="SUPFAM" id="SSF53649">
    <property type="entry name" value="Alkaline phosphatase-like"/>
    <property type="match status" value="1"/>
</dbReference>
<evidence type="ECO:0000313" key="9">
    <source>
        <dbReference type="EMBL" id="OUR83076.1"/>
    </source>
</evidence>
<dbReference type="Gene3D" id="3.40.720.10">
    <property type="entry name" value="Alkaline Phosphatase, subunit A"/>
    <property type="match status" value="1"/>
</dbReference>